<accession>A0AAD2HX79</accession>
<proteinExistence type="predicted"/>
<organism evidence="1 2">
    <name type="scientific">Mycena citricolor</name>
    <dbReference type="NCBI Taxonomy" id="2018698"/>
    <lineage>
        <taxon>Eukaryota</taxon>
        <taxon>Fungi</taxon>
        <taxon>Dikarya</taxon>
        <taxon>Basidiomycota</taxon>
        <taxon>Agaricomycotina</taxon>
        <taxon>Agaricomycetes</taxon>
        <taxon>Agaricomycetidae</taxon>
        <taxon>Agaricales</taxon>
        <taxon>Marasmiineae</taxon>
        <taxon>Mycenaceae</taxon>
        <taxon>Mycena</taxon>
    </lineage>
</organism>
<sequence length="141" mass="15696">MQEPRARFDGGRRGIRAFLKLGGGRAIRRTGAVICSSGSETLRPSLHNSPIHVPRTLISEIRIRALARLSPHPILHLLSFSHPPTHPPPHRPWPRLWILARRWTTRWAPCSWESSSARFCTGSVCCRCCSTSPDMSGTQGG</sequence>
<evidence type="ECO:0000313" key="1">
    <source>
        <dbReference type="EMBL" id="CAK5282829.1"/>
    </source>
</evidence>
<keyword evidence="2" id="KW-1185">Reference proteome</keyword>
<dbReference type="EMBL" id="CAVNYO010000463">
    <property type="protein sequence ID" value="CAK5282829.1"/>
    <property type="molecule type" value="Genomic_DNA"/>
</dbReference>
<name>A0AAD2HX79_9AGAR</name>
<comment type="caution">
    <text evidence="1">The sequence shown here is derived from an EMBL/GenBank/DDBJ whole genome shotgun (WGS) entry which is preliminary data.</text>
</comment>
<gene>
    <name evidence="1" type="ORF">MYCIT1_LOCUS34906</name>
</gene>
<reference evidence="1" key="1">
    <citation type="submission" date="2023-11" db="EMBL/GenBank/DDBJ databases">
        <authorList>
            <person name="De Vega J J."/>
            <person name="De Vega J J."/>
        </authorList>
    </citation>
    <scope>NUCLEOTIDE SEQUENCE</scope>
</reference>
<evidence type="ECO:0000313" key="2">
    <source>
        <dbReference type="Proteomes" id="UP001295794"/>
    </source>
</evidence>
<dbReference type="AlphaFoldDB" id="A0AAD2HX79"/>
<dbReference type="Proteomes" id="UP001295794">
    <property type="component" value="Unassembled WGS sequence"/>
</dbReference>
<protein>
    <submittedName>
        <fullName evidence="1">Uncharacterized protein</fullName>
    </submittedName>
</protein>